<dbReference type="Proteomes" id="UP001367508">
    <property type="component" value="Unassembled WGS sequence"/>
</dbReference>
<evidence type="ECO:0000313" key="1">
    <source>
        <dbReference type="EMBL" id="KAK7305987.1"/>
    </source>
</evidence>
<gene>
    <name evidence="1" type="ORF">VNO77_43901</name>
</gene>
<sequence>MMNFVVRAVKATNDIAYGNYVLDVFFGKIGSFLGTEQLGFRVWCNHRWPNEPRYHGTDDKRAMTIDTRAYVFFRRIIHELRIKVQRVPIFLQQSDVEPHIILAMVNQDS</sequence>
<name>A0AAN9PQ95_CANGL</name>
<protein>
    <submittedName>
        <fullName evidence="1">Uncharacterized protein</fullName>
    </submittedName>
</protein>
<accession>A0AAN9PQ95</accession>
<organism evidence="1 2">
    <name type="scientific">Canavalia gladiata</name>
    <name type="common">Sword bean</name>
    <name type="synonym">Dolichos gladiatus</name>
    <dbReference type="NCBI Taxonomy" id="3824"/>
    <lineage>
        <taxon>Eukaryota</taxon>
        <taxon>Viridiplantae</taxon>
        <taxon>Streptophyta</taxon>
        <taxon>Embryophyta</taxon>
        <taxon>Tracheophyta</taxon>
        <taxon>Spermatophyta</taxon>
        <taxon>Magnoliopsida</taxon>
        <taxon>eudicotyledons</taxon>
        <taxon>Gunneridae</taxon>
        <taxon>Pentapetalae</taxon>
        <taxon>rosids</taxon>
        <taxon>fabids</taxon>
        <taxon>Fabales</taxon>
        <taxon>Fabaceae</taxon>
        <taxon>Papilionoideae</taxon>
        <taxon>50 kb inversion clade</taxon>
        <taxon>NPAAA clade</taxon>
        <taxon>indigoferoid/millettioid clade</taxon>
        <taxon>Phaseoleae</taxon>
        <taxon>Canavalia</taxon>
    </lineage>
</organism>
<evidence type="ECO:0000313" key="2">
    <source>
        <dbReference type="Proteomes" id="UP001367508"/>
    </source>
</evidence>
<reference evidence="1 2" key="1">
    <citation type="submission" date="2024-01" db="EMBL/GenBank/DDBJ databases">
        <title>The genomes of 5 underutilized Papilionoideae crops provide insights into root nodulation and disease resistanc.</title>
        <authorList>
            <person name="Jiang F."/>
        </authorList>
    </citation>
    <scope>NUCLEOTIDE SEQUENCE [LARGE SCALE GENOMIC DNA]</scope>
    <source>
        <strain evidence="1">LVBAO_FW01</strain>
        <tissue evidence="1">Leaves</tissue>
    </source>
</reference>
<dbReference type="EMBL" id="JAYMYQ010000011">
    <property type="protein sequence ID" value="KAK7305987.1"/>
    <property type="molecule type" value="Genomic_DNA"/>
</dbReference>
<proteinExistence type="predicted"/>
<comment type="caution">
    <text evidence="1">The sequence shown here is derived from an EMBL/GenBank/DDBJ whole genome shotgun (WGS) entry which is preliminary data.</text>
</comment>
<dbReference type="AlphaFoldDB" id="A0AAN9PQ95"/>
<keyword evidence="2" id="KW-1185">Reference proteome</keyword>